<name>A0A6J4Q9R1_9ACTN</name>
<sequence>MDLPQGYSSRPPAPDDADAVAGLMAACVRADGGAEGTSVEHVLDDWHEVDLGDEAVLVLGPDGAVAGYADVVNRAFVSLSVYGYVHPGRRGRGVGAWLVRWGENWMEERMHLAPDGSRVAVRQYVISTNTGARRLLENSGYEAVRATYVMEVDLDDEPPEPELPEGMTVSAFVPGRDERRLFEAVEDAFRDVWGRPGGTFERFVRMTEGENFDPSLWLLAMDGGEIAGMILCKAVAGEGWVDVVGVRRPWRRRGLGLALLRRAFGEYRRRGVRRVELSVDAGSVTGAPRLYGRAGMRLKTAYVVYQKELRSGEDFPVG</sequence>
<gene>
    <name evidence="4" type="ORF">AVDCRST_MAG03-3596</name>
</gene>
<feature type="domain" description="N-acetyltransferase" evidence="3">
    <location>
        <begin position="7"/>
        <end position="170"/>
    </location>
</feature>
<dbReference type="PROSITE" id="PS51186">
    <property type="entry name" value="GNAT"/>
    <property type="match status" value="2"/>
</dbReference>
<protein>
    <recommendedName>
        <fullName evidence="3">N-acetyltransferase domain-containing protein</fullName>
    </recommendedName>
</protein>
<dbReference type="CDD" id="cd04301">
    <property type="entry name" value="NAT_SF"/>
    <property type="match status" value="2"/>
</dbReference>
<proteinExistence type="predicted"/>
<dbReference type="Gene3D" id="3.40.630.30">
    <property type="match status" value="1"/>
</dbReference>
<dbReference type="EMBL" id="CADCUT010000210">
    <property type="protein sequence ID" value="CAA9435764.1"/>
    <property type="molecule type" value="Genomic_DNA"/>
</dbReference>
<dbReference type="InterPro" id="IPR050680">
    <property type="entry name" value="YpeA/RimI_acetyltransf"/>
</dbReference>
<accession>A0A6J4Q9R1</accession>
<dbReference type="Pfam" id="PF00583">
    <property type="entry name" value="Acetyltransf_1"/>
    <property type="match status" value="2"/>
</dbReference>
<evidence type="ECO:0000313" key="4">
    <source>
        <dbReference type="EMBL" id="CAA9435764.1"/>
    </source>
</evidence>
<dbReference type="SUPFAM" id="SSF55729">
    <property type="entry name" value="Acyl-CoA N-acyltransferases (Nat)"/>
    <property type="match status" value="2"/>
</dbReference>
<dbReference type="InterPro" id="IPR000182">
    <property type="entry name" value="GNAT_dom"/>
</dbReference>
<dbReference type="PANTHER" id="PTHR43420">
    <property type="entry name" value="ACETYLTRANSFERASE"/>
    <property type="match status" value="1"/>
</dbReference>
<dbReference type="PANTHER" id="PTHR43420:SF12">
    <property type="entry name" value="N-ACETYLTRANSFERASE DOMAIN-CONTAINING PROTEIN"/>
    <property type="match status" value="1"/>
</dbReference>
<dbReference type="AlphaFoldDB" id="A0A6J4Q9R1"/>
<organism evidence="4">
    <name type="scientific">uncultured Rubrobacteraceae bacterium</name>
    <dbReference type="NCBI Taxonomy" id="349277"/>
    <lineage>
        <taxon>Bacteria</taxon>
        <taxon>Bacillati</taxon>
        <taxon>Actinomycetota</taxon>
        <taxon>Rubrobacteria</taxon>
        <taxon>Rubrobacterales</taxon>
        <taxon>Rubrobacteraceae</taxon>
        <taxon>environmental samples</taxon>
    </lineage>
</organism>
<evidence type="ECO:0000259" key="3">
    <source>
        <dbReference type="PROSITE" id="PS51186"/>
    </source>
</evidence>
<reference evidence="4" key="1">
    <citation type="submission" date="2020-02" db="EMBL/GenBank/DDBJ databases">
        <authorList>
            <person name="Meier V. D."/>
        </authorList>
    </citation>
    <scope>NUCLEOTIDE SEQUENCE</scope>
    <source>
        <strain evidence="4">AVDCRST_MAG03</strain>
    </source>
</reference>
<evidence type="ECO:0000256" key="1">
    <source>
        <dbReference type="ARBA" id="ARBA00022679"/>
    </source>
</evidence>
<dbReference type="GO" id="GO:0016747">
    <property type="term" value="F:acyltransferase activity, transferring groups other than amino-acyl groups"/>
    <property type="evidence" value="ECO:0007669"/>
    <property type="project" value="InterPro"/>
</dbReference>
<evidence type="ECO:0000256" key="2">
    <source>
        <dbReference type="ARBA" id="ARBA00023315"/>
    </source>
</evidence>
<keyword evidence="2" id="KW-0012">Acyltransferase</keyword>
<dbReference type="InterPro" id="IPR016181">
    <property type="entry name" value="Acyl_CoA_acyltransferase"/>
</dbReference>
<keyword evidence="1" id="KW-0808">Transferase</keyword>
<feature type="domain" description="N-acetyltransferase" evidence="3">
    <location>
        <begin position="167"/>
        <end position="310"/>
    </location>
</feature>